<protein>
    <recommendedName>
        <fullName evidence="2">Isoprenyl transferase</fullName>
        <ecNumber evidence="2">2.5.1.-</ecNumber>
    </recommendedName>
</protein>
<name>A0A098LKT3_9BACT</name>
<evidence type="ECO:0000313" key="3">
    <source>
        <dbReference type="EMBL" id="GAL87601.1"/>
    </source>
</evidence>
<gene>
    <name evidence="3" type="ORF">MYP_4831</name>
</gene>
<dbReference type="FunFam" id="3.40.1180.10:FF:000001">
    <property type="entry name" value="(2E,6E)-farnesyl-diphosphate-specific ditrans,polycis-undecaprenyl-diphosphate synthase"/>
    <property type="match status" value="1"/>
</dbReference>
<dbReference type="GO" id="GO:0045547">
    <property type="term" value="F:ditrans,polycis-polyprenyl diphosphate synthase [(2E,6E)-farnesyl diphosphate specific] activity"/>
    <property type="evidence" value="ECO:0007669"/>
    <property type="project" value="TreeGrafter"/>
</dbReference>
<feature type="binding site" evidence="2">
    <location>
        <position position="71"/>
    </location>
    <ligand>
        <name>substrate</name>
    </ligand>
</feature>
<dbReference type="eggNOG" id="COG0020">
    <property type="taxonomic scope" value="Bacteria"/>
</dbReference>
<dbReference type="NCBIfam" id="NF011405">
    <property type="entry name" value="PRK14830.1"/>
    <property type="match status" value="1"/>
</dbReference>
<dbReference type="NCBIfam" id="TIGR00055">
    <property type="entry name" value="uppS"/>
    <property type="match status" value="1"/>
</dbReference>
<comment type="function">
    <text evidence="2">Catalyzes the condensation of isopentenyl diphosphate (IPP) with allylic pyrophosphates generating different type of terpenoids.</text>
</comment>
<dbReference type="HAMAP" id="MF_01139">
    <property type="entry name" value="ISPT"/>
    <property type="match status" value="1"/>
</dbReference>
<keyword evidence="2" id="KW-0460">Magnesium</keyword>
<dbReference type="SUPFAM" id="SSF64005">
    <property type="entry name" value="Undecaprenyl diphosphate synthase"/>
    <property type="match status" value="1"/>
</dbReference>
<evidence type="ECO:0000313" key="4">
    <source>
        <dbReference type="Proteomes" id="UP000030185"/>
    </source>
</evidence>
<comment type="subunit">
    <text evidence="2">Homodimer.</text>
</comment>
<feature type="binding site" evidence="2">
    <location>
        <position position="190"/>
    </location>
    <ligand>
        <name>substrate</name>
    </ligand>
</feature>
<accession>A0A098LKT3</accession>
<dbReference type="InterPro" id="IPR001441">
    <property type="entry name" value="UPP_synth-like"/>
</dbReference>
<comment type="caution">
    <text evidence="3">The sequence shown here is derived from an EMBL/GenBank/DDBJ whole genome shotgun (WGS) entry which is preliminary data.</text>
</comment>
<dbReference type="RefSeq" id="WP_045469361.1">
    <property type="nucleotide sequence ID" value="NZ_BBLT01000014.1"/>
</dbReference>
<feature type="binding site" evidence="2">
    <location>
        <begin position="196"/>
        <end position="198"/>
    </location>
    <ligand>
        <name>substrate</name>
    </ligand>
</feature>
<dbReference type="GO" id="GO:0000287">
    <property type="term" value="F:magnesium ion binding"/>
    <property type="evidence" value="ECO:0007669"/>
    <property type="project" value="UniProtKB-UniRule"/>
</dbReference>
<proteinExistence type="inferred from homology"/>
<evidence type="ECO:0000256" key="1">
    <source>
        <dbReference type="ARBA" id="ARBA00022679"/>
    </source>
</evidence>
<dbReference type="PANTHER" id="PTHR10291">
    <property type="entry name" value="DEHYDRODOLICHYL DIPHOSPHATE SYNTHASE FAMILY MEMBER"/>
    <property type="match status" value="1"/>
</dbReference>
<keyword evidence="1 2" id="KW-0808">Transferase</keyword>
<dbReference type="CDD" id="cd00475">
    <property type="entry name" value="Cis_IPPS"/>
    <property type="match status" value="1"/>
</dbReference>
<feature type="active site" description="Proton acceptor" evidence="2">
    <location>
        <position position="70"/>
    </location>
</feature>
<feature type="binding site" evidence="2">
    <location>
        <position position="73"/>
    </location>
    <ligand>
        <name>substrate</name>
    </ligand>
</feature>
<feature type="binding site" evidence="2">
    <location>
        <begin position="22"/>
        <end position="25"/>
    </location>
    <ligand>
        <name>substrate</name>
    </ligand>
</feature>
<dbReference type="OrthoDB" id="4191603at2"/>
<feature type="binding site" evidence="2">
    <location>
        <position position="39"/>
    </location>
    <ligand>
        <name>substrate</name>
    </ligand>
</feature>
<evidence type="ECO:0000256" key="2">
    <source>
        <dbReference type="HAMAP-Rule" id="MF_01139"/>
    </source>
</evidence>
<dbReference type="GO" id="GO:0016094">
    <property type="term" value="P:polyprenol biosynthetic process"/>
    <property type="evidence" value="ECO:0007669"/>
    <property type="project" value="TreeGrafter"/>
</dbReference>
<dbReference type="Proteomes" id="UP000030185">
    <property type="component" value="Unassembled WGS sequence"/>
</dbReference>
<dbReference type="EC" id="2.5.1.-" evidence="2"/>
<feature type="binding site" evidence="2">
    <location>
        <position position="21"/>
    </location>
    <ligand>
        <name>Mg(2+)</name>
        <dbReference type="ChEBI" id="CHEBI:18420"/>
    </ligand>
</feature>
<keyword evidence="4" id="KW-1185">Reference proteome</keyword>
<dbReference type="InterPro" id="IPR018520">
    <property type="entry name" value="UPP_synth-like_CS"/>
</dbReference>
<dbReference type="STRING" id="153721.MYP_4831"/>
<feature type="binding site" evidence="2">
    <location>
        <position position="209"/>
    </location>
    <ligand>
        <name>Mg(2+)</name>
        <dbReference type="ChEBI" id="CHEBI:18420"/>
    </ligand>
</feature>
<sequence>MNLIEQIDKTKIPAHIAIIMDGNGRWAKKKGAISRIFGHKSAITSVREATEACAKIGVKYLTLYAFSTENWNRPKEEVDALMQLLVSTVKGEVKQLNQNNVRLSTIGNFKDLPSSCQKELSDAINATKSNTGLTLTLALSYSGRWDILEATRRLLEKVEKNELKSKDLTLDMISDYVSTAGIPDPELVIRTSGEFRVSNFLLWQIAYSEFYITDILWPDFREGDLYNAVLSFQKRERRFGMISEQLKQV</sequence>
<dbReference type="AlphaFoldDB" id="A0A098LKT3"/>
<comment type="cofactor">
    <cofactor evidence="2">
        <name>Mg(2+)</name>
        <dbReference type="ChEBI" id="CHEBI:18420"/>
    </cofactor>
    <text evidence="2">Binds 2 magnesium ions per subunit.</text>
</comment>
<dbReference type="Pfam" id="PF01255">
    <property type="entry name" value="Prenyltransf"/>
    <property type="match status" value="1"/>
</dbReference>
<dbReference type="Gene3D" id="3.40.1180.10">
    <property type="entry name" value="Decaprenyl diphosphate synthase-like"/>
    <property type="match status" value="1"/>
</dbReference>
<feature type="binding site" evidence="2">
    <location>
        <position position="26"/>
    </location>
    <ligand>
        <name>substrate</name>
    </ligand>
</feature>
<comment type="similarity">
    <text evidence="2">Belongs to the UPP synthase family.</text>
</comment>
<feature type="binding site" evidence="2">
    <location>
        <position position="35"/>
    </location>
    <ligand>
        <name>substrate</name>
    </ligand>
</feature>
<keyword evidence="2" id="KW-0479">Metal-binding</keyword>
<feature type="active site" evidence="2">
    <location>
        <position position="21"/>
    </location>
</feature>
<dbReference type="EMBL" id="BBLT01000014">
    <property type="protein sequence ID" value="GAL87601.1"/>
    <property type="molecule type" value="Genomic_DNA"/>
</dbReference>
<reference evidence="3 4" key="1">
    <citation type="submission" date="2014-09" db="EMBL/GenBank/DDBJ databases">
        <title>Sporocytophaga myxococcoides PG-01 genome sequencing.</title>
        <authorList>
            <person name="Liu L."/>
            <person name="Gao P.J."/>
            <person name="Chen G.J."/>
            <person name="Wang L.S."/>
        </authorList>
    </citation>
    <scope>NUCLEOTIDE SEQUENCE [LARGE SCALE GENOMIC DNA]</scope>
    <source>
        <strain evidence="3 4">PG-01</strain>
    </source>
</reference>
<dbReference type="PANTHER" id="PTHR10291:SF0">
    <property type="entry name" value="DEHYDRODOLICHYL DIPHOSPHATE SYNTHASE 2"/>
    <property type="match status" value="1"/>
</dbReference>
<feature type="binding site" evidence="2">
    <location>
        <begin position="67"/>
        <end position="69"/>
    </location>
    <ligand>
        <name>substrate</name>
    </ligand>
</feature>
<dbReference type="InterPro" id="IPR036424">
    <property type="entry name" value="UPP_synth-like_sf"/>
</dbReference>
<organism evidence="3 4">
    <name type="scientific">Sporocytophaga myxococcoides</name>
    <dbReference type="NCBI Taxonomy" id="153721"/>
    <lineage>
        <taxon>Bacteria</taxon>
        <taxon>Pseudomonadati</taxon>
        <taxon>Bacteroidota</taxon>
        <taxon>Cytophagia</taxon>
        <taxon>Cytophagales</taxon>
        <taxon>Cytophagaceae</taxon>
        <taxon>Sporocytophaga</taxon>
    </lineage>
</organism>
<dbReference type="PROSITE" id="PS01066">
    <property type="entry name" value="UPP_SYNTHASE"/>
    <property type="match status" value="1"/>
</dbReference>